<keyword evidence="1" id="KW-0812">Transmembrane</keyword>
<keyword evidence="1" id="KW-0472">Membrane</keyword>
<name>A0A7W4XW74_KINRA</name>
<gene>
    <name evidence="4" type="ORF">FHR75_001524</name>
</gene>
<dbReference type="RefSeq" id="WP_183390854.1">
    <property type="nucleotide sequence ID" value="NZ_JACHVY010000001.1"/>
</dbReference>
<feature type="chain" id="PRO_5030573519" description="DUF4397 domain-containing protein" evidence="2">
    <location>
        <begin position="35"/>
        <end position="290"/>
    </location>
</feature>
<sequence>MPAHTPHLRPTARARAVVGVVLGLLLLSLWPAQAARAATVPGDAWVRAAHLVPGLGAMQVTARPVTGGDPVTLAPEAAYGDVAPYQRLAPGGYSVELRPAGASLSSAPVLSSTFTAAAGAAYTLAGLGSLDAPRLATLEDDLTPPAAGSVNVRLLPAASAAAQVTVRAVDGPVIAQDAVFGQPTAYAGVPAGTWTLEASAGGAPPATTTVDLAAGGVYTLAVVDRDGALGVQVVTDAAGSATTPVGGAQTGGGGTAVPRGGPAALPAVALALLAGGSALLVARRRTARTS</sequence>
<evidence type="ECO:0000256" key="2">
    <source>
        <dbReference type="SAM" id="SignalP"/>
    </source>
</evidence>
<evidence type="ECO:0000259" key="3">
    <source>
        <dbReference type="Pfam" id="PF14344"/>
    </source>
</evidence>
<protein>
    <recommendedName>
        <fullName evidence="3">DUF4397 domain-containing protein</fullName>
    </recommendedName>
</protein>
<keyword evidence="1" id="KW-1133">Transmembrane helix</keyword>
<feature type="transmembrane region" description="Helical" evidence="1">
    <location>
        <begin position="263"/>
        <end position="282"/>
    </location>
</feature>
<feature type="domain" description="DUF4397" evidence="3">
    <location>
        <begin position="44"/>
        <end position="166"/>
    </location>
</feature>
<proteinExistence type="predicted"/>
<evidence type="ECO:0000256" key="1">
    <source>
        <dbReference type="SAM" id="Phobius"/>
    </source>
</evidence>
<reference evidence="4 5" key="1">
    <citation type="submission" date="2020-08" db="EMBL/GenBank/DDBJ databases">
        <title>The Agave Microbiome: Exploring the role of microbial communities in plant adaptations to desert environments.</title>
        <authorList>
            <person name="Partida-Martinez L.P."/>
        </authorList>
    </citation>
    <scope>NUCLEOTIDE SEQUENCE [LARGE SCALE GENOMIC DNA]</scope>
    <source>
        <strain evidence="4 5">AS2.23</strain>
    </source>
</reference>
<accession>A0A7W4XW74</accession>
<evidence type="ECO:0000313" key="4">
    <source>
        <dbReference type="EMBL" id="MBB2900736.1"/>
    </source>
</evidence>
<reference evidence="4 5" key="2">
    <citation type="submission" date="2020-08" db="EMBL/GenBank/DDBJ databases">
        <authorList>
            <person name="Partida-Martinez L."/>
            <person name="Huntemann M."/>
            <person name="Clum A."/>
            <person name="Wang J."/>
            <person name="Palaniappan K."/>
            <person name="Ritter S."/>
            <person name="Chen I.-M."/>
            <person name="Stamatis D."/>
            <person name="Reddy T."/>
            <person name="O'Malley R."/>
            <person name="Daum C."/>
            <person name="Shapiro N."/>
            <person name="Ivanova N."/>
            <person name="Kyrpides N."/>
            <person name="Woyke T."/>
        </authorList>
    </citation>
    <scope>NUCLEOTIDE SEQUENCE [LARGE SCALE GENOMIC DNA]</scope>
    <source>
        <strain evidence="4 5">AS2.23</strain>
    </source>
</reference>
<dbReference type="Proteomes" id="UP000533269">
    <property type="component" value="Unassembled WGS sequence"/>
</dbReference>
<keyword evidence="2" id="KW-0732">Signal</keyword>
<evidence type="ECO:0000313" key="5">
    <source>
        <dbReference type="Proteomes" id="UP000533269"/>
    </source>
</evidence>
<comment type="caution">
    <text evidence="4">The sequence shown here is derived from an EMBL/GenBank/DDBJ whole genome shotgun (WGS) entry which is preliminary data.</text>
</comment>
<dbReference type="EMBL" id="JACHVY010000001">
    <property type="protein sequence ID" value="MBB2900736.1"/>
    <property type="molecule type" value="Genomic_DNA"/>
</dbReference>
<dbReference type="InterPro" id="IPR025510">
    <property type="entry name" value="DUF4397"/>
</dbReference>
<dbReference type="Pfam" id="PF14344">
    <property type="entry name" value="DUF4397"/>
    <property type="match status" value="1"/>
</dbReference>
<dbReference type="AlphaFoldDB" id="A0A7W4XW74"/>
<feature type="signal peptide" evidence="2">
    <location>
        <begin position="1"/>
        <end position="34"/>
    </location>
</feature>
<organism evidence="4 5">
    <name type="scientific">Kineococcus radiotolerans</name>
    <dbReference type="NCBI Taxonomy" id="131568"/>
    <lineage>
        <taxon>Bacteria</taxon>
        <taxon>Bacillati</taxon>
        <taxon>Actinomycetota</taxon>
        <taxon>Actinomycetes</taxon>
        <taxon>Kineosporiales</taxon>
        <taxon>Kineosporiaceae</taxon>
        <taxon>Kineococcus</taxon>
    </lineage>
</organism>